<gene>
    <name evidence="2" type="ORF">EVAR_102851_1</name>
</gene>
<organism evidence="2 3">
    <name type="scientific">Eumeta variegata</name>
    <name type="common">Bagworm moth</name>
    <name type="synonym">Eumeta japonica</name>
    <dbReference type="NCBI Taxonomy" id="151549"/>
    <lineage>
        <taxon>Eukaryota</taxon>
        <taxon>Metazoa</taxon>
        <taxon>Ecdysozoa</taxon>
        <taxon>Arthropoda</taxon>
        <taxon>Hexapoda</taxon>
        <taxon>Insecta</taxon>
        <taxon>Pterygota</taxon>
        <taxon>Neoptera</taxon>
        <taxon>Endopterygota</taxon>
        <taxon>Lepidoptera</taxon>
        <taxon>Glossata</taxon>
        <taxon>Ditrysia</taxon>
        <taxon>Tineoidea</taxon>
        <taxon>Psychidae</taxon>
        <taxon>Oiketicinae</taxon>
        <taxon>Eumeta</taxon>
    </lineage>
</organism>
<accession>A0A4C1UMP9</accession>
<keyword evidence="3" id="KW-1185">Reference proteome</keyword>
<keyword evidence="1" id="KW-0472">Membrane</keyword>
<proteinExistence type="predicted"/>
<comment type="caution">
    <text evidence="2">The sequence shown here is derived from an EMBL/GenBank/DDBJ whole genome shotgun (WGS) entry which is preliminary data.</text>
</comment>
<reference evidence="2 3" key="1">
    <citation type="journal article" date="2019" name="Commun. Biol.">
        <title>The bagworm genome reveals a unique fibroin gene that provides high tensile strength.</title>
        <authorList>
            <person name="Kono N."/>
            <person name="Nakamura H."/>
            <person name="Ohtoshi R."/>
            <person name="Tomita M."/>
            <person name="Numata K."/>
            <person name="Arakawa K."/>
        </authorList>
    </citation>
    <scope>NUCLEOTIDE SEQUENCE [LARGE SCALE GENOMIC DNA]</scope>
</reference>
<sequence length="93" mass="10185">MNSRLMRLWKIVNKIFVNNGPTICITKSQASRKQDKTARGKAFKQILAALTVNFATINTGMALGFSAVALPQLQANSSDIPVTEDQASWIGIY</sequence>
<evidence type="ECO:0000313" key="2">
    <source>
        <dbReference type="EMBL" id="GBP27599.1"/>
    </source>
</evidence>
<dbReference type="AlphaFoldDB" id="A0A4C1UMP9"/>
<keyword evidence="1" id="KW-1133">Transmembrane helix</keyword>
<evidence type="ECO:0000256" key="1">
    <source>
        <dbReference type="SAM" id="Phobius"/>
    </source>
</evidence>
<name>A0A4C1UMP9_EUMVA</name>
<evidence type="ECO:0000313" key="3">
    <source>
        <dbReference type="Proteomes" id="UP000299102"/>
    </source>
</evidence>
<dbReference type="OrthoDB" id="4142200at2759"/>
<keyword evidence="1" id="KW-0812">Transmembrane</keyword>
<dbReference type="Proteomes" id="UP000299102">
    <property type="component" value="Unassembled WGS sequence"/>
</dbReference>
<protein>
    <submittedName>
        <fullName evidence="2">Uncharacterized protein</fullName>
    </submittedName>
</protein>
<dbReference type="EMBL" id="BGZK01000196">
    <property type="protein sequence ID" value="GBP27599.1"/>
    <property type="molecule type" value="Genomic_DNA"/>
</dbReference>
<feature type="transmembrane region" description="Helical" evidence="1">
    <location>
        <begin position="46"/>
        <end position="70"/>
    </location>
</feature>